<dbReference type="GO" id="GO:0005524">
    <property type="term" value="F:ATP binding"/>
    <property type="evidence" value="ECO:0007669"/>
    <property type="project" value="UniProtKB-KW"/>
</dbReference>
<dbReference type="InterPro" id="IPR003439">
    <property type="entry name" value="ABC_transporter-like_ATP-bd"/>
</dbReference>
<dbReference type="Gene3D" id="2.40.50.100">
    <property type="match status" value="1"/>
</dbReference>
<dbReference type="InterPro" id="IPR015853">
    <property type="entry name" value="ABC_transpr_FbpC"/>
</dbReference>
<feature type="domain" description="ABC transporter" evidence="9">
    <location>
        <begin position="8"/>
        <end position="236"/>
    </location>
</feature>
<evidence type="ECO:0000313" key="10">
    <source>
        <dbReference type="EMBL" id="PRH82008.1"/>
    </source>
</evidence>
<dbReference type="InterPro" id="IPR008995">
    <property type="entry name" value="Mo/tungstate-bd_C_term_dom"/>
</dbReference>
<protein>
    <submittedName>
        <fullName evidence="10">ABC transporter ATP-binding protein</fullName>
    </submittedName>
</protein>
<comment type="caution">
    <text evidence="10">The sequence shown here is derived from an EMBL/GenBank/DDBJ whole genome shotgun (WGS) entry which is preliminary data.</text>
</comment>
<dbReference type="Pfam" id="PF08402">
    <property type="entry name" value="TOBE_2"/>
    <property type="match status" value="1"/>
</dbReference>
<reference evidence="10 11" key="1">
    <citation type="submission" date="2018-03" db="EMBL/GenBank/DDBJ databases">
        <title>Arenimonas caeni sp. nov., isolated from activated sludge.</title>
        <authorList>
            <person name="Liu H."/>
        </authorList>
    </citation>
    <scope>NUCLEOTIDE SEQUENCE [LARGE SCALE GENOMIC DNA]</scope>
    <source>
        <strain evidence="11">z29</strain>
    </source>
</reference>
<evidence type="ECO:0000256" key="8">
    <source>
        <dbReference type="ARBA" id="ARBA00023136"/>
    </source>
</evidence>
<keyword evidence="4" id="KW-0547">Nucleotide-binding</keyword>
<keyword evidence="1" id="KW-0813">Transport</keyword>
<keyword evidence="7" id="KW-0406">Ion transport</keyword>
<keyword evidence="5 10" id="KW-0067">ATP-binding</keyword>
<dbReference type="EMBL" id="PVLF01000014">
    <property type="protein sequence ID" value="PRH82008.1"/>
    <property type="molecule type" value="Genomic_DNA"/>
</dbReference>
<dbReference type="PROSITE" id="PS00211">
    <property type="entry name" value="ABC_TRANSPORTER_1"/>
    <property type="match status" value="1"/>
</dbReference>
<dbReference type="FunFam" id="3.40.50.300:FF:000425">
    <property type="entry name" value="Probable ABC transporter, ATP-binding subunit"/>
    <property type="match status" value="1"/>
</dbReference>
<dbReference type="GO" id="GO:0016887">
    <property type="term" value="F:ATP hydrolysis activity"/>
    <property type="evidence" value="ECO:0007669"/>
    <property type="project" value="InterPro"/>
</dbReference>
<keyword evidence="2" id="KW-1003">Cell membrane</keyword>
<evidence type="ECO:0000256" key="2">
    <source>
        <dbReference type="ARBA" id="ARBA00022475"/>
    </source>
</evidence>
<dbReference type="PROSITE" id="PS50893">
    <property type="entry name" value="ABC_TRANSPORTER_2"/>
    <property type="match status" value="1"/>
</dbReference>
<dbReference type="GO" id="GO:0043190">
    <property type="term" value="C:ATP-binding cassette (ABC) transporter complex"/>
    <property type="evidence" value="ECO:0007669"/>
    <property type="project" value="InterPro"/>
</dbReference>
<dbReference type="Gene3D" id="3.40.50.300">
    <property type="entry name" value="P-loop containing nucleotide triphosphate hydrolases"/>
    <property type="match status" value="1"/>
</dbReference>
<evidence type="ECO:0000256" key="3">
    <source>
        <dbReference type="ARBA" id="ARBA00022496"/>
    </source>
</evidence>
<dbReference type="InterPro" id="IPR050093">
    <property type="entry name" value="ABC_SmlMolc_Importer"/>
</dbReference>
<evidence type="ECO:0000313" key="11">
    <source>
        <dbReference type="Proteomes" id="UP000241736"/>
    </source>
</evidence>
<organism evidence="10 11">
    <name type="scientific">Arenimonas caeni</name>
    <dbReference type="NCBI Taxonomy" id="2058085"/>
    <lineage>
        <taxon>Bacteria</taxon>
        <taxon>Pseudomonadati</taxon>
        <taxon>Pseudomonadota</taxon>
        <taxon>Gammaproteobacteria</taxon>
        <taxon>Lysobacterales</taxon>
        <taxon>Lysobacteraceae</taxon>
        <taxon>Arenimonas</taxon>
    </lineage>
</organism>
<dbReference type="PANTHER" id="PTHR42781">
    <property type="entry name" value="SPERMIDINE/PUTRESCINE IMPORT ATP-BINDING PROTEIN POTA"/>
    <property type="match status" value="1"/>
</dbReference>
<dbReference type="SUPFAM" id="SSF52540">
    <property type="entry name" value="P-loop containing nucleoside triphosphate hydrolases"/>
    <property type="match status" value="1"/>
</dbReference>
<name>A0A2P6M7Q6_9GAMM</name>
<keyword evidence="11" id="KW-1185">Reference proteome</keyword>
<proteinExistence type="predicted"/>
<evidence type="ECO:0000256" key="5">
    <source>
        <dbReference type="ARBA" id="ARBA00022840"/>
    </source>
</evidence>
<dbReference type="GO" id="GO:0015408">
    <property type="term" value="F:ABC-type ferric iron transporter activity"/>
    <property type="evidence" value="ECO:0007669"/>
    <property type="project" value="InterPro"/>
</dbReference>
<dbReference type="Proteomes" id="UP000241736">
    <property type="component" value="Unassembled WGS sequence"/>
</dbReference>
<sequence length="350" mass="37209">MTPAQPLLAIDRLSCAYAGQPAVRELSLALAPGELGCLLGPSGCGKTTLLRAIAGFHAPAAGALRLRGRDALPLPPEGRGLGFVFQDLALFPHLTVAGNVAFGLHRLPRAERAARVAETLAMIGLEGLGERYPHELSGGQQQRVALARSLAPRPDLLLLDEPFSSLDADLRGRLRDDLRALLKRLGIAALLVTHDQEEAFAFADTVGVMQAGRLLQWAPGFELYHRPATPFVASFVGEGRFLPATVLAGNRLGTALGELEFAAPQGWPVGSTVRVLLRPDDLRPTETGGIEAEVRSVAFRGAESLHTLVLPDGTSLTTLVPSHQQRAPGSRMRVRPDLAHVVVFAGDGCN</sequence>
<keyword evidence="8" id="KW-0472">Membrane</keyword>
<dbReference type="SMART" id="SM00382">
    <property type="entry name" value="AAA"/>
    <property type="match status" value="1"/>
</dbReference>
<dbReference type="SUPFAM" id="SSF50331">
    <property type="entry name" value="MOP-like"/>
    <property type="match status" value="1"/>
</dbReference>
<gene>
    <name evidence="10" type="ORF">C6N40_09405</name>
</gene>
<dbReference type="GO" id="GO:0015697">
    <property type="term" value="P:quaternary ammonium group transport"/>
    <property type="evidence" value="ECO:0007669"/>
    <property type="project" value="UniProtKB-ARBA"/>
</dbReference>
<dbReference type="InterPro" id="IPR017871">
    <property type="entry name" value="ABC_transporter-like_CS"/>
</dbReference>
<evidence type="ECO:0000259" key="9">
    <source>
        <dbReference type="PROSITE" id="PS50893"/>
    </source>
</evidence>
<evidence type="ECO:0000256" key="6">
    <source>
        <dbReference type="ARBA" id="ARBA00023004"/>
    </source>
</evidence>
<dbReference type="InterPro" id="IPR003593">
    <property type="entry name" value="AAA+_ATPase"/>
</dbReference>
<dbReference type="PANTHER" id="PTHR42781:SF4">
    <property type="entry name" value="SPERMIDINE_PUTRESCINE IMPORT ATP-BINDING PROTEIN POTA"/>
    <property type="match status" value="1"/>
</dbReference>
<dbReference type="InterPro" id="IPR013611">
    <property type="entry name" value="Transp-assoc_OB_typ2"/>
</dbReference>
<dbReference type="RefSeq" id="WP_106990766.1">
    <property type="nucleotide sequence ID" value="NZ_KZ679092.1"/>
</dbReference>
<dbReference type="AlphaFoldDB" id="A0A2P6M7Q6"/>
<dbReference type="Pfam" id="PF00005">
    <property type="entry name" value="ABC_tran"/>
    <property type="match status" value="1"/>
</dbReference>
<keyword evidence="3" id="KW-0410">Iron transport</keyword>
<dbReference type="InterPro" id="IPR027417">
    <property type="entry name" value="P-loop_NTPase"/>
</dbReference>
<evidence type="ECO:0000256" key="4">
    <source>
        <dbReference type="ARBA" id="ARBA00022741"/>
    </source>
</evidence>
<dbReference type="OrthoDB" id="9802264at2"/>
<keyword evidence="6" id="KW-0408">Iron</keyword>
<dbReference type="CDD" id="cd03259">
    <property type="entry name" value="ABC_Carb_Solutes_like"/>
    <property type="match status" value="1"/>
</dbReference>
<evidence type="ECO:0000256" key="1">
    <source>
        <dbReference type="ARBA" id="ARBA00022448"/>
    </source>
</evidence>
<evidence type="ECO:0000256" key="7">
    <source>
        <dbReference type="ARBA" id="ARBA00023065"/>
    </source>
</evidence>
<accession>A0A2P6M7Q6</accession>